<dbReference type="InterPro" id="IPR027417">
    <property type="entry name" value="P-loop_NTPase"/>
</dbReference>
<dbReference type="SUPFAM" id="SSF50465">
    <property type="entry name" value="EF-Tu/eEF-1alpha/eIF2-gamma C-terminal domain"/>
    <property type="match status" value="1"/>
</dbReference>
<keyword evidence="7" id="KW-0677">Repeat</keyword>
<keyword evidence="9" id="KW-0648">Protein biosynthesis</keyword>
<dbReference type="InterPro" id="IPR003285">
    <property type="entry name" value="Sup35"/>
</dbReference>
<evidence type="ECO:0000256" key="10">
    <source>
        <dbReference type="ARBA" id="ARBA00023134"/>
    </source>
</evidence>
<comment type="subcellular location">
    <subcellularLocation>
        <location evidence="1">Cytoplasm</location>
    </subcellularLocation>
</comment>
<keyword evidence="6" id="KW-0597">Phosphoprotein</keyword>
<accession>A0A6A6SUA0</accession>
<evidence type="ECO:0000256" key="12">
    <source>
        <dbReference type="ARBA" id="ARBA00030210"/>
    </source>
</evidence>
<dbReference type="InterPro" id="IPR009001">
    <property type="entry name" value="Transl_elong_EF1A/Init_IF2_C"/>
</dbReference>
<dbReference type="CDD" id="cd01883">
    <property type="entry name" value="EF1_alpha"/>
    <property type="match status" value="1"/>
</dbReference>
<dbReference type="SUPFAM" id="SSF50447">
    <property type="entry name" value="Translation proteins"/>
    <property type="match status" value="1"/>
</dbReference>
<dbReference type="GO" id="GO:0003924">
    <property type="term" value="F:GTPase activity"/>
    <property type="evidence" value="ECO:0007669"/>
    <property type="project" value="InterPro"/>
</dbReference>
<dbReference type="CDD" id="cd03704">
    <property type="entry name" value="eRF3_C_III"/>
    <property type="match status" value="1"/>
</dbReference>
<feature type="domain" description="Tr-type G" evidence="16">
    <location>
        <begin position="280"/>
        <end position="505"/>
    </location>
</feature>
<dbReference type="Pfam" id="PF00009">
    <property type="entry name" value="GTP_EFTU"/>
    <property type="match status" value="1"/>
</dbReference>
<feature type="region of interest" description="Disordered" evidence="15">
    <location>
        <begin position="98"/>
        <end position="264"/>
    </location>
</feature>
<evidence type="ECO:0000313" key="17">
    <source>
        <dbReference type="EMBL" id="KAF2650551.1"/>
    </source>
</evidence>
<feature type="region of interest" description="Disordered" evidence="15">
    <location>
        <begin position="1"/>
        <end position="63"/>
    </location>
</feature>
<protein>
    <recommendedName>
        <fullName evidence="3">Elongation factor 1-alpha</fullName>
    </recommendedName>
    <alternativeName>
        <fullName evidence="14">ERF-3</fullName>
    </alternativeName>
    <alternativeName>
        <fullName evidence="13">ERF2</fullName>
    </alternativeName>
    <alternativeName>
        <fullName evidence="4">Eukaryotic peptide chain release factor GTP-binding subunit</fullName>
    </alternativeName>
    <alternativeName>
        <fullName evidence="11">Polypeptide release factor 3</fullName>
    </alternativeName>
    <alternativeName>
        <fullName evidence="12">Translation release factor 3</fullName>
    </alternativeName>
</protein>
<reference evidence="17" key="1">
    <citation type="journal article" date="2020" name="Stud. Mycol.">
        <title>101 Dothideomycetes genomes: a test case for predicting lifestyles and emergence of pathogens.</title>
        <authorList>
            <person name="Haridas S."/>
            <person name="Albert R."/>
            <person name="Binder M."/>
            <person name="Bloem J."/>
            <person name="Labutti K."/>
            <person name="Salamov A."/>
            <person name="Andreopoulos B."/>
            <person name="Baker S."/>
            <person name="Barry K."/>
            <person name="Bills G."/>
            <person name="Bluhm B."/>
            <person name="Cannon C."/>
            <person name="Castanera R."/>
            <person name="Culley D."/>
            <person name="Daum C."/>
            <person name="Ezra D."/>
            <person name="Gonzalez J."/>
            <person name="Henrissat B."/>
            <person name="Kuo A."/>
            <person name="Liang C."/>
            <person name="Lipzen A."/>
            <person name="Lutzoni F."/>
            <person name="Magnuson J."/>
            <person name="Mondo S."/>
            <person name="Nolan M."/>
            <person name="Ohm R."/>
            <person name="Pangilinan J."/>
            <person name="Park H.-J."/>
            <person name="Ramirez L."/>
            <person name="Alfaro M."/>
            <person name="Sun H."/>
            <person name="Tritt A."/>
            <person name="Yoshinaga Y."/>
            <person name="Zwiers L.-H."/>
            <person name="Turgeon B."/>
            <person name="Goodwin S."/>
            <person name="Spatafora J."/>
            <person name="Crous P."/>
            <person name="Grigoriev I."/>
        </authorList>
    </citation>
    <scope>NUCLEOTIDE SEQUENCE</scope>
    <source>
        <strain evidence="17">CBS 122681</strain>
    </source>
</reference>
<proteinExistence type="inferred from homology"/>
<dbReference type="EMBL" id="MU004451">
    <property type="protein sequence ID" value="KAF2650551.1"/>
    <property type="molecule type" value="Genomic_DNA"/>
</dbReference>
<dbReference type="FunFam" id="3.40.50.300:FF:000503">
    <property type="entry name" value="Peptide chain release factor subunit 3"/>
    <property type="match status" value="1"/>
</dbReference>
<keyword evidence="5" id="KW-0963">Cytoplasm</keyword>
<dbReference type="GO" id="GO:0005525">
    <property type="term" value="F:GTP binding"/>
    <property type="evidence" value="ECO:0007669"/>
    <property type="project" value="UniProtKB-KW"/>
</dbReference>
<organism evidence="17 18">
    <name type="scientific">Lophiostoma macrostomum CBS 122681</name>
    <dbReference type="NCBI Taxonomy" id="1314788"/>
    <lineage>
        <taxon>Eukaryota</taxon>
        <taxon>Fungi</taxon>
        <taxon>Dikarya</taxon>
        <taxon>Ascomycota</taxon>
        <taxon>Pezizomycotina</taxon>
        <taxon>Dothideomycetes</taxon>
        <taxon>Pleosporomycetidae</taxon>
        <taxon>Pleosporales</taxon>
        <taxon>Lophiostomataceae</taxon>
        <taxon>Lophiostoma</taxon>
    </lineage>
</organism>
<dbReference type="Gene3D" id="3.40.50.300">
    <property type="entry name" value="P-loop containing nucleotide triphosphate hydrolases"/>
    <property type="match status" value="1"/>
</dbReference>
<dbReference type="Pfam" id="PF22594">
    <property type="entry name" value="GTP-eEF1A_C"/>
    <property type="match status" value="1"/>
</dbReference>
<evidence type="ECO:0000256" key="3">
    <source>
        <dbReference type="ARBA" id="ARBA00013870"/>
    </source>
</evidence>
<dbReference type="PROSITE" id="PS51722">
    <property type="entry name" value="G_TR_2"/>
    <property type="match status" value="1"/>
</dbReference>
<dbReference type="OrthoDB" id="342024at2759"/>
<feature type="compositionally biased region" description="Acidic residues" evidence="15">
    <location>
        <begin position="1"/>
        <end position="10"/>
    </location>
</feature>
<evidence type="ECO:0000259" key="16">
    <source>
        <dbReference type="PROSITE" id="PS51722"/>
    </source>
</evidence>
<dbReference type="FunFam" id="2.40.30.10:FF:000017">
    <property type="entry name" value="Eukaryotic peptide chain release factor GTP-binding subunit"/>
    <property type="match status" value="1"/>
</dbReference>
<evidence type="ECO:0000313" key="18">
    <source>
        <dbReference type="Proteomes" id="UP000799324"/>
    </source>
</evidence>
<feature type="compositionally biased region" description="Low complexity" evidence="15">
    <location>
        <begin position="231"/>
        <end position="244"/>
    </location>
</feature>
<dbReference type="Gene3D" id="2.40.30.10">
    <property type="entry name" value="Translation factors"/>
    <property type="match status" value="2"/>
</dbReference>
<evidence type="ECO:0000256" key="4">
    <source>
        <dbReference type="ARBA" id="ARBA00015765"/>
    </source>
</evidence>
<keyword evidence="10" id="KW-0342">GTP-binding</keyword>
<dbReference type="PANTHER" id="PTHR23115">
    <property type="entry name" value="TRANSLATION FACTOR"/>
    <property type="match status" value="1"/>
</dbReference>
<dbReference type="Proteomes" id="UP000799324">
    <property type="component" value="Unassembled WGS sequence"/>
</dbReference>
<feature type="compositionally biased region" description="Basic and acidic residues" evidence="15">
    <location>
        <begin position="250"/>
        <end position="264"/>
    </location>
</feature>
<name>A0A6A6SUA0_9PLEO</name>
<evidence type="ECO:0000256" key="11">
    <source>
        <dbReference type="ARBA" id="ARBA00029585"/>
    </source>
</evidence>
<dbReference type="InterPro" id="IPR009000">
    <property type="entry name" value="Transl_B-barrel_sf"/>
</dbReference>
<evidence type="ECO:0000256" key="7">
    <source>
        <dbReference type="ARBA" id="ARBA00022737"/>
    </source>
</evidence>
<dbReference type="FunFam" id="2.40.30.10:FF:000061">
    <property type="entry name" value="Translation release factor eRF3, putative"/>
    <property type="match status" value="1"/>
</dbReference>
<dbReference type="InterPro" id="IPR054696">
    <property type="entry name" value="GTP-eEF1A_C"/>
</dbReference>
<dbReference type="CDD" id="cd04089">
    <property type="entry name" value="eRF3_II"/>
    <property type="match status" value="1"/>
</dbReference>
<dbReference type="PRINTS" id="PR00315">
    <property type="entry name" value="ELONGATNFCT"/>
</dbReference>
<dbReference type="GO" id="GO:0018444">
    <property type="term" value="C:translation release factor complex"/>
    <property type="evidence" value="ECO:0007669"/>
    <property type="project" value="UniProtKB-ARBA"/>
</dbReference>
<dbReference type="GO" id="GO:0003747">
    <property type="term" value="F:translation release factor activity"/>
    <property type="evidence" value="ECO:0007669"/>
    <property type="project" value="InterPro"/>
</dbReference>
<dbReference type="SUPFAM" id="SSF52540">
    <property type="entry name" value="P-loop containing nucleoside triphosphate hydrolases"/>
    <property type="match status" value="1"/>
</dbReference>
<gene>
    <name evidence="17" type="ORF">K491DRAFT_608530</name>
</gene>
<evidence type="ECO:0000256" key="8">
    <source>
        <dbReference type="ARBA" id="ARBA00022741"/>
    </source>
</evidence>
<feature type="compositionally biased region" description="Low complexity" evidence="15">
    <location>
        <begin position="45"/>
        <end position="63"/>
    </location>
</feature>
<evidence type="ECO:0000256" key="14">
    <source>
        <dbReference type="ARBA" id="ARBA00031881"/>
    </source>
</evidence>
<evidence type="ECO:0000256" key="1">
    <source>
        <dbReference type="ARBA" id="ARBA00004496"/>
    </source>
</evidence>
<evidence type="ECO:0000256" key="5">
    <source>
        <dbReference type="ARBA" id="ARBA00022490"/>
    </source>
</evidence>
<dbReference type="AlphaFoldDB" id="A0A6A6SUA0"/>
<feature type="compositionally biased region" description="Polar residues" evidence="15">
    <location>
        <begin position="13"/>
        <end position="44"/>
    </location>
</feature>
<feature type="compositionally biased region" description="Low complexity" evidence="15">
    <location>
        <begin position="98"/>
        <end position="126"/>
    </location>
</feature>
<dbReference type="InterPro" id="IPR050100">
    <property type="entry name" value="TRAFAC_GTPase_members"/>
</dbReference>
<feature type="compositionally biased region" description="Low complexity" evidence="15">
    <location>
        <begin position="188"/>
        <end position="199"/>
    </location>
</feature>
<evidence type="ECO:0000256" key="13">
    <source>
        <dbReference type="ARBA" id="ARBA00030845"/>
    </source>
</evidence>
<comment type="similarity">
    <text evidence="2">Belongs to the TRAFAC class translation factor GTPase superfamily. Classic translation factor GTPase family. EF-Tu/EF-1A subfamily.</text>
</comment>
<sequence length="714" mass="78097">MADSWEDEEERLSQQTQNLNMGNPQSRSFQPGASTFTPGAQSFTPGQQYQQYGGYPQYGQQGYPQYQNQQAYGGYQQYGQQGQQGYPQYNQQYGGQYAQQGYGNQYGYQQQGFQPQQQQQQQPQQQRQAPVQIAKRPTAGDQTPDQAAPAPAAEPKQDTAPKPKILSIGADTTAPKVEKSGSGPKVLSISSTAPAPSAAKENVDKSAPEGGSKVAAAKAIEKTGEPTPAATGSGRTSPTPSSGRNSPARAETRAAAKVDAVEKEQAEDVDEELLAEMYGKEHVNVIFLGHVDAGKSTLGGSILYATGMVDERTMDKYKREAKEAGRETWYLSWALDLTKEERSKGKTVEVGRGFFETEKRRYSILDAPGHKTFVPNMIGGASQADVGVLVISARKGEYETGFEKGGQTREHAMLAKTQGVNHLVVAVNKMDDATVEWSEGRYKECTSKLSLFLKQVGYNPKTDLKFMPISAQTTVGIKNRVPKDLAPWYDGPSLLEYLDNMKTLERKLNAPFMMPVAAKYRDLGTMIEGKIESGVIRKENKYILMPNRDMVSISALYGEQEDEIPVAQCGDQVRVRLRGVEEEDVLPGFVLCSPKRPVHCVSSFEAQIVLLELKSILSAGFNCVLHVHAAQEEVTFSALLHKLEKGTGRKSKKPPGFATRGMSIIARLDVTGAAGSICVETFAEYPQLGRFTLRDQGQTIAIGKITKLITNENA</sequence>
<evidence type="ECO:0000256" key="15">
    <source>
        <dbReference type="SAM" id="MobiDB-lite"/>
    </source>
</evidence>
<dbReference type="GO" id="GO:0000288">
    <property type="term" value="P:nuclear-transcribed mRNA catabolic process, deadenylation-dependent decay"/>
    <property type="evidence" value="ECO:0007669"/>
    <property type="project" value="InterPro"/>
</dbReference>
<dbReference type="InterPro" id="IPR000795">
    <property type="entry name" value="T_Tr_GTP-bd_dom"/>
</dbReference>
<evidence type="ECO:0000256" key="2">
    <source>
        <dbReference type="ARBA" id="ARBA00007249"/>
    </source>
</evidence>
<keyword evidence="18" id="KW-1185">Reference proteome</keyword>
<evidence type="ECO:0000256" key="9">
    <source>
        <dbReference type="ARBA" id="ARBA00022917"/>
    </source>
</evidence>
<evidence type="ECO:0000256" key="6">
    <source>
        <dbReference type="ARBA" id="ARBA00022553"/>
    </source>
</evidence>
<keyword evidence="8" id="KW-0547">Nucleotide-binding</keyword>
<feature type="compositionally biased region" description="Low complexity" evidence="15">
    <location>
        <begin position="139"/>
        <end position="154"/>
    </location>
</feature>
<dbReference type="PRINTS" id="PR01343">
    <property type="entry name" value="YEASTERF"/>
</dbReference>